<accession>A0A6V7V229</accession>
<evidence type="ECO:0000313" key="2">
    <source>
        <dbReference type="EMBL" id="CAD2168198.1"/>
    </source>
</evidence>
<dbReference type="EMBL" id="CAJEWN010000137">
    <property type="protein sequence ID" value="CAD2168198.1"/>
    <property type="molecule type" value="Genomic_DNA"/>
</dbReference>
<dbReference type="Pfam" id="PF17175">
    <property type="entry name" value="MOLO1"/>
    <property type="match status" value="1"/>
</dbReference>
<keyword evidence="1" id="KW-0732">Signal</keyword>
<comment type="caution">
    <text evidence="2">The sequence shown here is derived from an EMBL/GenBank/DDBJ whole genome shotgun (WGS) entry which is preliminary data.</text>
</comment>
<evidence type="ECO:0000313" key="3">
    <source>
        <dbReference type="Proteomes" id="UP000580250"/>
    </source>
</evidence>
<gene>
    <name evidence="2" type="ORF">MENT_LOCUS19546</name>
</gene>
<organism evidence="2 3">
    <name type="scientific">Meloidogyne enterolobii</name>
    <name type="common">Root-knot nematode worm</name>
    <name type="synonym">Meloidogyne mayaguensis</name>
    <dbReference type="NCBI Taxonomy" id="390850"/>
    <lineage>
        <taxon>Eukaryota</taxon>
        <taxon>Metazoa</taxon>
        <taxon>Ecdysozoa</taxon>
        <taxon>Nematoda</taxon>
        <taxon>Chromadorea</taxon>
        <taxon>Rhabditida</taxon>
        <taxon>Tylenchina</taxon>
        <taxon>Tylenchomorpha</taxon>
        <taxon>Tylenchoidea</taxon>
        <taxon>Meloidogynidae</taxon>
        <taxon>Meloidogyninae</taxon>
        <taxon>Meloidogyne</taxon>
    </lineage>
</organism>
<dbReference type="InterPro" id="IPR033438">
    <property type="entry name" value="MOLO1"/>
</dbReference>
<dbReference type="OrthoDB" id="8062037at2759"/>
<proteinExistence type="predicted"/>
<feature type="signal peptide" evidence="1">
    <location>
        <begin position="1"/>
        <end position="16"/>
    </location>
</feature>
<dbReference type="AlphaFoldDB" id="A0A6V7V229"/>
<feature type="chain" id="PRO_5027840732" evidence="1">
    <location>
        <begin position="17"/>
        <end position="157"/>
    </location>
</feature>
<protein>
    <submittedName>
        <fullName evidence="2">Uncharacterized protein</fullName>
    </submittedName>
</protein>
<dbReference type="GO" id="GO:0005892">
    <property type="term" value="C:acetylcholine-gated channel complex"/>
    <property type="evidence" value="ECO:0007669"/>
    <property type="project" value="InterPro"/>
</dbReference>
<reference evidence="2 3" key="1">
    <citation type="submission" date="2020-08" db="EMBL/GenBank/DDBJ databases">
        <authorList>
            <person name="Koutsovoulos G."/>
            <person name="Danchin GJ E."/>
        </authorList>
    </citation>
    <scope>NUCLEOTIDE SEQUENCE [LARGE SCALE GENOMIC DNA]</scope>
</reference>
<evidence type="ECO:0000256" key="1">
    <source>
        <dbReference type="SAM" id="SignalP"/>
    </source>
</evidence>
<dbReference type="Proteomes" id="UP000580250">
    <property type="component" value="Unassembled WGS sequence"/>
</dbReference>
<sequence length="157" mass="18259">MLKSLLIICLITKTHSWTWDNYPSPRGTTFWKCGVLKPSYVCDSDGMLTDQQRKEIVDLPKSEYQCHRDGLRLVVALAKKKIGSNTVTSNITGLCHNNRSWTSLNKTDCATDMHGIEFNTDGFRYCYEIRWEMSLDKEEFEKLNETEVKSQEILFDY</sequence>
<name>A0A6V7V229_MELEN</name>